<dbReference type="Gene3D" id="3.40.50.12370">
    <property type="match status" value="2"/>
</dbReference>
<dbReference type="PANTHER" id="PTHR46268:SF27">
    <property type="entry name" value="UNIVERSAL STRESS PROTEIN RV2623"/>
    <property type="match status" value="1"/>
</dbReference>
<dbReference type="AlphaFoldDB" id="A0ABD7UXA3"/>
<comment type="similarity">
    <text evidence="1">Belongs to the universal stress protein A family.</text>
</comment>
<reference evidence="3 4" key="1">
    <citation type="submission" date="2019-02" db="EMBL/GenBank/DDBJ databases">
        <authorList>
            <consortium name="Pathogen Informatics"/>
        </authorList>
    </citation>
    <scope>NUCLEOTIDE SEQUENCE [LARGE SCALE GENOMIC DNA]</scope>
    <source>
        <strain evidence="3 4">3012STDY6756503</strain>
    </source>
</reference>
<evidence type="ECO:0000256" key="1">
    <source>
        <dbReference type="ARBA" id="ARBA00008791"/>
    </source>
</evidence>
<dbReference type="SUPFAM" id="SSF52402">
    <property type="entry name" value="Adenine nucleotide alpha hydrolases-like"/>
    <property type="match status" value="2"/>
</dbReference>
<dbReference type="Pfam" id="PF00582">
    <property type="entry name" value="Usp"/>
    <property type="match status" value="2"/>
</dbReference>
<organism evidence="3 4">
    <name type="scientific">Gordonia paraffinivorans</name>
    <dbReference type="NCBI Taxonomy" id="175628"/>
    <lineage>
        <taxon>Bacteria</taxon>
        <taxon>Bacillati</taxon>
        <taxon>Actinomycetota</taxon>
        <taxon>Actinomycetes</taxon>
        <taxon>Mycobacteriales</taxon>
        <taxon>Gordoniaceae</taxon>
        <taxon>Gordonia</taxon>
    </lineage>
</organism>
<dbReference type="GeneID" id="60748215"/>
<dbReference type="RefSeq" id="WP_131733181.1">
    <property type="nucleotide sequence ID" value="NZ_CAACYD010000001.1"/>
</dbReference>
<dbReference type="Proteomes" id="UP000360750">
    <property type="component" value="Unassembled WGS sequence"/>
</dbReference>
<evidence type="ECO:0000259" key="2">
    <source>
        <dbReference type="Pfam" id="PF00582"/>
    </source>
</evidence>
<name>A0ABD7UXA3_9ACTN</name>
<dbReference type="PANTHER" id="PTHR46268">
    <property type="entry name" value="STRESS RESPONSE PROTEIN NHAX"/>
    <property type="match status" value="1"/>
</dbReference>
<accession>A0ABD7UXA3</accession>
<comment type="caution">
    <text evidence="3">The sequence shown here is derived from an EMBL/GenBank/DDBJ whole genome shotgun (WGS) entry which is preliminary data.</text>
</comment>
<evidence type="ECO:0000313" key="4">
    <source>
        <dbReference type="Proteomes" id="UP000360750"/>
    </source>
</evidence>
<gene>
    <name evidence="3" type="ORF">NCTC8139_00160</name>
</gene>
<proteinExistence type="inferred from homology"/>
<evidence type="ECO:0000313" key="3">
    <source>
        <dbReference type="EMBL" id="VFA80975.1"/>
    </source>
</evidence>
<dbReference type="EMBL" id="CAACYD010000001">
    <property type="protein sequence ID" value="VFA80975.1"/>
    <property type="molecule type" value="Genomic_DNA"/>
</dbReference>
<dbReference type="InterPro" id="IPR006016">
    <property type="entry name" value="UspA"/>
</dbReference>
<dbReference type="CDD" id="cd00293">
    <property type="entry name" value="USP-like"/>
    <property type="match status" value="2"/>
</dbReference>
<feature type="domain" description="UspA" evidence="2">
    <location>
        <begin position="2"/>
        <end position="135"/>
    </location>
</feature>
<sequence>MKLLVGYIATSGGEDAVALGACLARTFDAELEICIVIPPEPPGADDAVEKLSDALDHAARKWLDEAASRLPDDIESTTTIAEHPNPAEGLIIEARRISADILVIGGAGGGILGRHTLGTDVNDILHSSPIPVAVAPPGFAHLGADEVREITVTIGDRPGAPLLFQTAIRSGIRAHRPIRLVSLLALGDMQPWRNAPEDAAVEMAREHAQKALEAARAELPEDFPVTSTVVQGDTIEEAIASLEWHDGDIVMVGSSRLASPGTLFLGATAAKILRAVSVPIIVVPKGSD</sequence>
<feature type="domain" description="UspA" evidence="2">
    <location>
        <begin position="148"/>
        <end position="284"/>
    </location>
</feature>
<protein>
    <submittedName>
        <fullName evidence="3">Universal stress protein family</fullName>
    </submittedName>
</protein>